<organism evidence="2 3">
    <name type="scientific">Saccoglossus kowalevskii</name>
    <name type="common">Acorn worm</name>
    <dbReference type="NCBI Taxonomy" id="10224"/>
    <lineage>
        <taxon>Eukaryota</taxon>
        <taxon>Metazoa</taxon>
        <taxon>Hemichordata</taxon>
        <taxon>Enteropneusta</taxon>
        <taxon>Harrimaniidae</taxon>
        <taxon>Saccoglossus</taxon>
    </lineage>
</organism>
<dbReference type="RefSeq" id="XP_006812012.1">
    <property type="nucleotide sequence ID" value="XM_006811949.1"/>
</dbReference>
<evidence type="ECO:0000313" key="2">
    <source>
        <dbReference type="Proteomes" id="UP000694865"/>
    </source>
</evidence>
<gene>
    <name evidence="3" type="primary">LOC102807504</name>
</gene>
<proteinExistence type="predicted"/>
<sequence>MHFLMAIGFAVIFGVMSVSSSPVYSSSYSSDIWSIIYDISSSDYSYDEEGGSSSFTMNEIQPVLDKQEELFNIQLQNTVAILQDEVNNLKNKVNIFATDQRTANGLNMNTFLDQLRDKRNVQGNGNMKNTLFDEPFICQHRPLP</sequence>
<feature type="chain" id="PRO_5045742850" evidence="1">
    <location>
        <begin position="21"/>
        <end position="144"/>
    </location>
</feature>
<accession>A0ABM0LW71</accession>
<dbReference type="Proteomes" id="UP000694865">
    <property type="component" value="Unplaced"/>
</dbReference>
<feature type="signal peptide" evidence="1">
    <location>
        <begin position="1"/>
        <end position="20"/>
    </location>
</feature>
<dbReference type="GeneID" id="102807504"/>
<keyword evidence="1" id="KW-0732">Signal</keyword>
<protein>
    <submittedName>
        <fullName evidence="3">Uncharacterized protein</fullName>
    </submittedName>
</protein>
<name>A0ABM0LW71_SACKO</name>
<evidence type="ECO:0000313" key="3">
    <source>
        <dbReference type="RefSeq" id="XP_006812012.1"/>
    </source>
</evidence>
<keyword evidence="2" id="KW-1185">Reference proteome</keyword>
<evidence type="ECO:0000256" key="1">
    <source>
        <dbReference type="SAM" id="SignalP"/>
    </source>
</evidence>
<reference evidence="3" key="1">
    <citation type="submission" date="2025-08" db="UniProtKB">
        <authorList>
            <consortium name="RefSeq"/>
        </authorList>
    </citation>
    <scope>IDENTIFICATION</scope>
    <source>
        <tissue evidence="3">Testes</tissue>
    </source>
</reference>